<dbReference type="PROSITE" id="PS50926">
    <property type="entry name" value="TRAM"/>
    <property type="match status" value="1"/>
</dbReference>
<dbReference type="InterPro" id="IPR007197">
    <property type="entry name" value="rSAM"/>
</dbReference>
<dbReference type="Pfam" id="PF18693">
    <property type="entry name" value="TRAM_2"/>
    <property type="match status" value="1"/>
</dbReference>
<dbReference type="EC" id="2.8.4.4" evidence="8"/>
<feature type="binding site" evidence="8">
    <location>
        <position position="180"/>
    </location>
    <ligand>
        <name>[4Fe-4S] cluster</name>
        <dbReference type="ChEBI" id="CHEBI:49883"/>
        <label>2</label>
        <note>4Fe-4S-S-AdoMet</note>
    </ligand>
</feature>
<evidence type="ECO:0000259" key="11">
    <source>
        <dbReference type="PROSITE" id="PS51918"/>
    </source>
</evidence>
<dbReference type="GO" id="GO:0035599">
    <property type="term" value="F:aspartic acid methylthiotransferase activity"/>
    <property type="evidence" value="ECO:0007669"/>
    <property type="project" value="TreeGrafter"/>
</dbReference>
<dbReference type="Gene3D" id="3.40.50.12160">
    <property type="entry name" value="Methylthiotransferase, N-terminal domain"/>
    <property type="match status" value="1"/>
</dbReference>
<dbReference type="SFLD" id="SFLDS00029">
    <property type="entry name" value="Radical_SAM"/>
    <property type="match status" value="1"/>
</dbReference>
<dbReference type="Gene3D" id="3.80.30.20">
    <property type="entry name" value="tm_1862 like domain"/>
    <property type="match status" value="1"/>
</dbReference>
<dbReference type="AlphaFoldDB" id="D6Z0U7"/>
<dbReference type="RefSeq" id="WP_013164717.1">
    <property type="nucleotide sequence ID" value="NC_014216.1"/>
</dbReference>
<dbReference type="STRING" id="589865.DaAHT2_2543"/>
<feature type="binding site" evidence="8">
    <location>
        <position position="80"/>
    </location>
    <ligand>
        <name>[4Fe-4S] cluster</name>
        <dbReference type="ChEBI" id="CHEBI:49883"/>
        <label>1</label>
    </ligand>
</feature>
<feature type="binding site" evidence="8">
    <location>
        <position position="11"/>
    </location>
    <ligand>
        <name>[4Fe-4S] cluster</name>
        <dbReference type="ChEBI" id="CHEBI:49883"/>
        <label>1</label>
    </ligand>
</feature>
<dbReference type="InterPro" id="IPR005839">
    <property type="entry name" value="Methylthiotransferase"/>
</dbReference>
<gene>
    <name evidence="8" type="primary">rimO</name>
    <name evidence="12" type="ordered locus">DaAHT2_2543</name>
</gene>
<dbReference type="InParanoid" id="D6Z0U7"/>
<dbReference type="InterPro" id="IPR038135">
    <property type="entry name" value="Methylthiotransferase_N_sf"/>
</dbReference>
<dbReference type="GO" id="GO:0046872">
    <property type="term" value="F:metal ion binding"/>
    <property type="evidence" value="ECO:0007669"/>
    <property type="project" value="UniProtKB-KW"/>
</dbReference>
<dbReference type="InterPro" id="IPR020612">
    <property type="entry name" value="Methylthiotransferase_CS"/>
</dbReference>
<dbReference type="KEGG" id="dak:DaAHT2_2543"/>
<dbReference type="GO" id="GO:0103039">
    <property type="term" value="F:protein methylthiotransferase activity"/>
    <property type="evidence" value="ECO:0007669"/>
    <property type="project" value="UniProtKB-EC"/>
</dbReference>
<sequence length="463" mass="50673">MKTIHLTSLGCPKNLVDSELMLGQLVEEGLRPVSEPGEADVLLVNTCGFIQSAVEEGIDTILGLIEQKKSPAVRVVVCGCLVQRYGSGLVEELPEVDLFLGTEEVSSIAARLRALEEGRAAPESGSVPAGAPAADSLRYRPVDDLQRFLPNATLPRRLTTPAHRAYLKITEGCGNRCSYCMIPAIRGPLRSRRPADILHEARALAAAGVKELTLVAQDLTAYGLDLGPGGPRLPDLLAQLHRELPAAQVPWIRLLYLYPSRVNDELLELVAANPRILPYFDLPFQHVADPVLKAMNRPYGEALVRELVDRVRRLVPRAVIRSTFMVGFPGEREEDVEALAAFLRDCRLEHVGMFTYCNEEGSAAATLPGQVPEELKEQRFQRLMALQAEISLAANQARVGQVEEVLVEGVSSETELLLEGRAWFQAPEIDGCVYINEGNCRAGELVRVLISEAHPYDLVGGIV</sequence>
<dbReference type="InterPro" id="IPR002792">
    <property type="entry name" value="TRAM_dom"/>
</dbReference>
<dbReference type="GO" id="GO:0006400">
    <property type="term" value="P:tRNA modification"/>
    <property type="evidence" value="ECO:0007669"/>
    <property type="project" value="InterPro"/>
</dbReference>
<dbReference type="GO" id="GO:0005829">
    <property type="term" value="C:cytosol"/>
    <property type="evidence" value="ECO:0007669"/>
    <property type="project" value="TreeGrafter"/>
</dbReference>
<name>D6Z0U7_DESAT</name>
<dbReference type="NCBIfam" id="TIGR00089">
    <property type="entry name" value="MiaB/RimO family radical SAM methylthiotransferase"/>
    <property type="match status" value="1"/>
</dbReference>
<dbReference type="InterPro" id="IPR023404">
    <property type="entry name" value="rSAM_horseshoe"/>
</dbReference>
<evidence type="ECO:0000256" key="1">
    <source>
        <dbReference type="ARBA" id="ARBA00022485"/>
    </source>
</evidence>
<keyword evidence="3 8" id="KW-0808">Transferase</keyword>
<comment type="function">
    <text evidence="8">Catalyzes the methylthiolation of an aspartic acid residue of ribosomal protein uS12.</text>
</comment>
<dbReference type="eggNOG" id="COG0621">
    <property type="taxonomic scope" value="Bacteria"/>
</dbReference>
<evidence type="ECO:0000256" key="6">
    <source>
        <dbReference type="ARBA" id="ARBA00023004"/>
    </source>
</evidence>
<keyword evidence="13" id="KW-1185">Reference proteome</keyword>
<comment type="similarity">
    <text evidence="8">Belongs to the methylthiotransferase family. RimO subfamily.</text>
</comment>
<reference evidence="13" key="1">
    <citation type="submission" date="2010-02" db="EMBL/GenBank/DDBJ databases">
        <title>Complete sequence of Desulfurivibrio alkaliphilus AHT2.</title>
        <authorList>
            <consortium name="US DOE Joint Genome Institute"/>
            <person name="Pitluck S."/>
            <person name="Chertkov O."/>
            <person name="Detter J.C."/>
            <person name="Han C."/>
            <person name="Tapia R."/>
            <person name="Larimer F."/>
            <person name="Land M."/>
            <person name="Hauser L."/>
            <person name="Kyrpides N."/>
            <person name="Mikhailova N."/>
            <person name="Sorokin D.Y."/>
            <person name="Muyzer G."/>
            <person name="Woyke T."/>
        </authorList>
    </citation>
    <scope>NUCLEOTIDE SEQUENCE [LARGE SCALE GENOMIC DNA]</scope>
    <source>
        <strain evidence="13">DSM 19089 / UNIQEM U267 / AHT2</strain>
    </source>
</reference>
<feature type="domain" description="TRAM" evidence="9">
    <location>
        <begin position="396"/>
        <end position="463"/>
    </location>
</feature>
<keyword evidence="2 8" id="KW-0963">Cytoplasm</keyword>
<dbReference type="GO" id="GO:0051539">
    <property type="term" value="F:4 iron, 4 sulfur cluster binding"/>
    <property type="evidence" value="ECO:0007669"/>
    <property type="project" value="UniProtKB-UniRule"/>
</dbReference>
<dbReference type="SFLD" id="SFLDG01082">
    <property type="entry name" value="B12-binding_domain_containing"/>
    <property type="match status" value="1"/>
</dbReference>
<dbReference type="InterPro" id="IPR058240">
    <property type="entry name" value="rSAM_sf"/>
</dbReference>
<keyword evidence="6 8" id="KW-0408">Iron</keyword>
<dbReference type="PANTHER" id="PTHR43837">
    <property type="entry name" value="RIBOSOMAL PROTEIN S12 METHYLTHIOTRANSFERASE RIMO"/>
    <property type="match status" value="1"/>
</dbReference>
<dbReference type="PROSITE" id="PS51918">
    <property type="entry name" value="RADICAL_SAM"/>
    <property type="match status" value="1"/>
</dbReference>
<feature type="binding site" evidence="8">
    <location>
        <position position="47"/>
    </location>
    <ligand>
        <name>[4Fe-4S] cluster</name>
        <dbReference type="ChEBI" id="CHEBI:49883"/>
        <label>1</label>
    </ligand>
</feature>
<dbReference type="SUPFAM" id="SSF102114">
    <property type="entry name" value="Radical SAM enzymes"/>
    <property type="match status" value="1"/>
</dbReference>
<dbReference type="Pfam" id="PF04055">
    <property type="entry name" value="Radical_SAM"/>
    <property type="match status" value="1"/>
</dbReference>
<evidence type="ECO:0000256" key="5">
    <source>
        <dbReference type="ARBA" id="ARBA00022723"/>
    </source>
</evidence>
<evidence type="ECO:0000256" key="4">
    <source>
        <dbReference type="ARBA" id="ARBA00022691"/>
    </source>
</evidence>
<keyword evidence="5 8" id="KW-0479">Metal-binding</keyword>
<dbReference type="Pfam" id="PF00919">
    <property type="entry name" value="UPF0004"/>
    <property type="match status" value="1"/>
</dbReference>
<evidence type="ECO:0000259" key="10">
    <source>
        <dbReference type="PROSITE" id="PS51449"/>
    </source>
</evidence>
<evidence type="ECO:0000256" key="8">
    <source>
        <dbReference type="HAMAP-Rule" id="MF_01865"/>
    </source>
</evidence>
<dbReference type="CDD" id="cd01335">
    <property type="entry name" value="Radical_SAM"/>
    <property type="match status" value="1"/>
</dbReference>
<comment type="cofactor">
    <cofactor evidence="8">
        <name>[4Fe-4S] cluster</name>
        <dbReference type="ChEBI" id="CHEBI:49883"/>
    </cofactor>
    <text evidence="8">Binds 2 [4Fe-4S] clusters. One cluster is coordinated with 3 cysteines and an exchangeable S-adenosyl-L-methionine.</text>
</comment>
<protein>
    <recommendedName>
        <fullName evidence="8">Ribosomal protein uS12 methylthiotransferase RimO</fullName>
        <shortName evidence="8">uS12 MTTase</shortName>
        <shortName evidence="8">uS12 methylthiotransferase</shortName>
        <ecNumber evidence="8">2.8.4.4</ecNumber>
    </recommendedName>
    <alternativeName>
        <fullName evidence="8">Ribosomal protein uS12 (aspartate-C(3))-methylthiotransferase</fullName>
    </alternativeName>
    <alternativeName>
        <fullName evidence="8">Ribosome maturation factor RimO</fullName>
    </alternativeName>
</protein>
<dbReference type="EMBL" id="CP001940">
    <property type="protein sequence ID" value="ADH87207.1"/>
    <property type="molecule type" value="Genomic_DNA"/>
</dbReference>
<dbReference type="SFLD" id="SFLDG01061">
    <property type="entry name" value="methylthiotransferase"/>
    <property type="match status" value="1"/>
</dbReference>
<dbReference type="NCBIfam" id="TIGR01125">
    <property type="entry name" value="30S ribosomal protein S12 methylthiotransferase RimO"/>
    <property type="match status" value="1"/>
</dbReference>
<evidence type="ECO:0000256" key="2">
    <source>
        <dbReference type="ARBA" id="ARBA00022490"/>
    </source>
</evidence>
<dbReference type="InterPro" id="IPR005840">
    <property type="entry name" value="Ribosomal_uS12_MeSTrfase_RimO"/>
</dbReference>
<feature type="binding site" evidence="8">
    <location>
        <position position="173"/>
    </location>
    <ligand>
        <name>[4Fe-4S] cluster</name>
        <dbReference type="ChEBI" id="CHEBI:49883"/>
        <label>2</label>
        <note>4Fe-4S-S-AdoMet</note>
    </ligand>
</feature>
<dbReference type="PROSITE" id="PS51449">
    <property type="entry name" value="MTTASE_N"/>
    <property type="match status" value="1"/>
</dbReference>
<feature type="binding site" evidence="8">
    <location>
        <position position="177"/>
    </location>
    <ligand>
        <name>[4Fe-4S] cluster</name>
        <dbReference type="ChEBI" id="CHEBI:49883"/>
        <label>2</label>
        <note>4Fe-4S-S-AdoMet</note>
    </ligand>
</feature>
<dbReference type="InterPro" id="IPR006638">
    <property type="entry name" value="Elp3/MiaA/NifB-like_rSAM"/>
</dbReference>
<dbReference type="OrthoDB" id="9805215at2"/>
<comment type="subcellular location">
    <subcellularLocation>
        <location evidence="8">Cytoplasm</location>
    </subcellularLocation>
</comment>
<organism evidence="12 13">
    <name type="scientific">Desulfurivibrio alkaliphilus (strain DSM 19089 / UNIQEM U267 / AHT2)</name>
    <dbReference type="NCBI Taxonomy" id="589865"/>
    <lineage>
        <taxon>Bacteria</taxon>
        <taxon>Pseudomonadati</taxon>
        <taxon>Thermodesulfobacteriota</taxon>
        <taxon>Desulfobulbia</taxon>
        <taxon>Desulfobulbales</taxon>
        <taxon>Desulfobulbaceae</taxon>
        <taxon>Desulfurivibrio</taxon>
    </lineage>
</organism>
<dbReference type="FunFam" id="3.80.30.20:FF:000001">
    <property type="entry name" value="tRNA-2-methylthio-N(6)-dimethylallyladenosine synthase 2"/>
    <property type="match status" value="1"/>
</dbReference>
<evidence type="ECO:0000313" key="12">
    <source>
        <dbReference type="EMBL" id="ADH87207.1"/>
    </source>
</evidence>
<evidence type="ECO:0000313" key="13">
    <source>
        <dbReference type="Proteomes" id="UP000001508"/>
    </source>
</evidence>
<evidence type="ECO:0000256" key="7">
    <source>
        <dbReference type="ARBA" id="ARBA00023014"/>
    </source>
</evidence>
<dbReference type="PANTHER" id="PTHR43837:SF1">
    <property type="entry name" value="RIBOSOMAL PROTEIN US12 METHYLTHIOTRANSFERASE RIMO"/>
    <property type="match status" value="1"/>
</dbReference>
<dbReference type="SFLD" id="SFLDF00274">
    <property type="entry name" value="ribosomal_protein_S12_methylth"/>
    <property type="match status" value="1"/>
</dbReference>
<accession>D6Z0U7</accession>
<dbReference type="FunCoup" id="D6Z0U7">
    <property type="interactions" value="330"/>
</dbReference>
<dbReference type="InterPro" id="IPR013848">
    <property type="entry name" value="Methylthiotransferase_N"/>
</dbReference>
<dbReference type="SMART" id="SM00729">
    <property type="entry name" value="Elp3"/>
    <property type="match status" value="1"/>
</dbReference>
<dbReference type="PROSITE" id="PS01278">
    <property type="entry name" value="MTTASE_RADICAL"/>
    <property type="match status" value="1"/>
</dbReference>
<keyword evidence="7 8" id="KW-0411">Iron-sulfur</keyword>
<comment type="catalytic activity">
    <reaction evidence="8">
        <text>L-aspartate(89)-[ribosomal protein uS12]-hydrogen + (sulfur carrier)-SH + AH2 + 2 S-adenosyl-L-methionine = 3-methylsulfanyl-L-aspartate(89)-[ribosomal protein uS12]-hydrogen + (sulfur carrier)-H + 5'-deoxyadenosine + L-methionine + A + S-adenosyl-L-homocysteine + 2 H(+)</text>
        <dbReference type="Rhea" id="RHEA:37087"/>
        <dbReference type="Rhea" id="RHEA-COMP:10460"/>
        <dbReference type="Rhea" id="RHEA-COMP:10461"/>
        <dbReference type="Rhea" id="RHEA-COMP:14737"/>
        <dbReference type="Rhea" id="RHEA-COMP:14739"/>
        <dbReference type="ChEBI" id="CHEBI:13193"/>
        <dbReference type="ChEBI" id="CHEBI:15378"/>
        <dbReference type="ChEBI" id="CHEBI:17319"/>
        <dbReference type="ChEBI" id="CHEBI:17499"/>
        <dbReference type="ChEBI" id="CHEBI:29917"/>
        <dbReference type="ChEBI" id="CHEBI:29961"/>
        <dbReference type="ChEBI" id="CHEBI:57844"/>
        <dbReference type="ChEBI" id="CHEBI:57856"/>
        <dbReference type="ChEBI" id="CHEBI:59789"/>
        <dbReference type="ChEBI" id="CHEBI:64428"/>
        <dbReference type="ChEBI" id="CHEBI:73599"/>
        <dbReference type="EC" id="2.8.4.4"/>
    </reaction>
</comment>
<proteinExistence type="inferred from homology"/>
<feature type="domain" description="Radical SAM core" evidence="11">
    <location>
        <begin position="159"/>
        <end position="393"/>
    </location>
</feature>
<dbReference type="HAMAP" id="MF_01865">
    <property type="entry name" value="MTTase_RimO"/>
    <property type="match status" value="1"/>
</dbReference>
<keyword evidence="4 8" id="KW-0949">S-adenosyl-L-methionine</keyword>
<feature type="domain" description="MTTase N-terminal" evidence="10">
    <location>
        <begin position="2"/>
        <end position="117"/>
    </location>
</feature>
<dbReference type="HOGENOM" id="CLU_018697_0_0_7"/>
<dbReference type="InterPro" id="IPR012340">
    <property type="entry name" value="NA-bd_OB-fold"/>
</dbReference>
<dbReference type="Proteomes" id="UP000001508">
    <property type="component" value="Chromosome"/>
</dbReference>
<evidence type="ECO:0000259" key="9">
    <source>
        <dbReference type="PROSITE" id="PS50926"/>
    </source>
</evidence>
<keyword evidence="1 8" id="KW-0004">4Fe-4S</keyword>
<evidence type="ECO:0000256" key="3">
    <source>
        <dbReference type="ARBA" id="ARBA00022679"/>
    </source>
</evidence>
<dbReference type="Gene3D" id="2.40.50.140">
    <property type="entry name" value="Nucleic acid-binding proteins"/>
    <property type="match status" value="1"/>
</dbReference>